<dbReference type="GO" id="GO:0006626">
    <property type="term" value="P:protein targeting to mitochondrion"/>
    <property type="evidence" value="ECO:0007669"/>
    <property type="project" value="TreeGrafter"/>
</dbReference>
<dbReference type="GO" id="GO:0005741">
    <property type="term" value="C:mitochondrial outer membrane"/>
    <property type="evidence" value="ECO:0007669"/>
    <property type="project" value="InterPro"/>
</dbReference>
<reference evidence="3 4" key="1">
    <citation type="submission" date="2017-10" db="EMBL/GenBank/DDBJ databases">
        <title>Comparative genomics in systemic dimorphic fungi from Ajellomycetaceae.</title>
        <authorList>
            <person name="Munoz J.F."/>
            <person name="Mcewen J.G."/>
            <person name="Clay O.K."/>
            <person name="Cuomo C.A."/>
        </authorList>
    </citation>
    <scope>NUCLEOTIDE SEQUENCE [LARGE SCALE GENOMIC DNA]</scope>
    <source>
        <strain evidence="3 4">UAMH130</strain>
    </source>
</reference>
<dbReference type="STRING" id="2060905.A0A2B7WLK6"/>
<dbReference type="Proteomes" id="UP000224080">
    <property type="component" value="Unassembled WGS sequence"/>
</dbReference>
<dbReference type="OrthoDB" id="4188873at2759"/>
<feature type="region of interest" description="Disordered" evidence="1">
    <location>
        <begin position="1"/>
        <end position="112"/>
    </location>
</feature>
<gene>
    <name evidence="3" type="ORF">GX51_07361</name>
</gene>
<evidence type="ECO:0000256" key="1">
    <source>
        <dbReference type="SAM" id="MobiDB-lite"/>
    </source>
</evidence>
<evidence type="ECO:0000313" key="4">
    <source>
        <dbReference type="Proteomes" id="UP000224080"/>
    </source>
</evidence>
<dbReference type="PANTHER" id="PTHR38402:SF1">
    <property type="entry name" value="MITOCHONDRIAL OUTER MEMBRANE PROTEIN OM14"/>
    <property type="match status" value="1"/>
</dbReference>
<feature type="transmembrane region" description="Helical" evidence="2">
    <location>
        <begin position="154"/>
        <end position="172"/>
    </location>
</feature>
<feature type="transmembrane region" description="Helical" evidence="2">
    <location>
        <begin position="122"/>
        <end position="142"/>
    </location>
</feature>
<name>A0A2B7WLK6_9EURO</name>
<sequence length="174" mass="18701">MSYAKVVSHGAHQSPEEPYRRNAAPQPREVEVAEAEPPTTNLIDVDSPHVSSVPPTYESQRVKTNTQAERIAREQEEKKRREEAETEAKRDAERNAKGKAKAAKSKAVAAKSSLARNKSNPVVLGNALLIAAAGAGLGFGAYQKHAQGALTWRVVGIWSGAVGAIGVVDYYISK</sequence>
<dbReference type="PANTHER" id="PTHR38402">
    <property type="entry name" value="MITOCHONDRIAL OUTER MEMBRANE PROTEIN OM14"/>
    <property type="match status" value="1"/>
</dbReference>
<dbReference type="AlphaFoldDB" id="A0A2B7WLK6"/>
<comment type="caution">
    <text evidence="3">The sequence shown here is derived from an EMBL/GenBank/DDBJ whole genome shotgun (WGS) entry which is preliminary data.</text>
</comment>
<evidence type="ECO:0000313" key="3">
    <source>
        <dbReference type="EMBL" id="PGG97391.1"/>
    </source>
</evidence>
<feature type="compositionally biased region" description="Basic and acidic residues" evidence="1">
    <location>
        <begin position="70"/>
        <end position="96"/>
    </location>
</feature>
<feature type="compositionally biased region" description="Polar residues" evidence="1">
    <location>
        <begin position="49"/>
        <end position="67"/>
    </location>
</feature>
<dbReference type="GO" id="GO:1990593">
    <property type="term" value="F:nascent polypeptide-associated complex binding"/>
    <property type="evidence" value="ECO:0007669"/>
    <property type="project" value="InterPro"/>
</dbReference>
<keyword evidence="2" id="KW-0472">Membrane</keyword>
<evidence type="ECO:0000256" key="2">
    <source>
        <dbReference type="SAM" id="Phobius"/>
    </source>
</evidence>
<keyword evidence="4" id="KW-1185">Reference proteome</keyword>
<keyword evidence="2" id="KW-1133">Transmembrane helix</keyword>
<proteinExistence type="predicted"/>
<dbReference type="InterPro" id="IPR039454">
    <property type="entry name" value="OM14"/>
</dbReference>
<dbReference type="EMBL" id="PDNC01000145">
    <property type="protein sequence ID" value="PGG97391.1"/>
    <property type="molecule type" value="Genomic_DNA"/>
</dbReference>
<keyword evidence="2" id="KW-0812">Transmembrane</keyword>
<organism evidence="3 4">
    <name type="scientific">Blastomyces parvus</name>
    <dbReference type="NCBI Taxonomy" id="2060905"/>
    <lineage>
        <taxon>Eukaryota</taxon>
        <taxon>Fungi</taxon>
        <taxon>Dikarya</taxon>
        <taxon>Ascomycota</taxon>
        <taxon>Pezizomycotina</taxon>
        <taxon>Eurotiomycetes</taxon>
        <taxon>Eurotiomycetidae</taxon>
        <taxon>Onygenales</taxon>
        <taxon>Ajellomycetaceae</taxon>
        <taxon>Blastomyces</taxon>
    </lineage>
</organism>
<protein>
    <submittedName>
        <fullName evidence="3">Uncharacterized protein</fullName>
    </submittedName>
</protein>
<accession>A0A2B7WLK6</accession>